<dbReference type="AlphaFoldDB" id="A0A327P034"/>
<evidence type="ECO:0000313" key="6">
    <source>
        <dbReference type="Proteomes" id="UP000249610"/>
    </source>
</evidence>
<keyword evidence="3 5" id="KW-0808">Transferase</keyword>
<evidence type="ECO:0000313" key="5">
    <source>
        <dbReference type="EMBL" id="RAI85590.1"/>
    </source>
</evidence>
<dbReference type="PANTHER" id="PTHR43685:SF5">
    <property type="entry name" value="GLYCOSYLTRANSFERASE EPSE-RELATED"/>
    <property type="match status" value="1"/>
</dbReference>
<dbReference type="Pfam" id="PF00535">
    <property type="entry name" value="Glycos_transf_2"/>
    <property type="match status" value="1"/>
</dbReference>
<evidence type="ECO:0000256" key="3">
    <source>
        <dbReference type="ARBA" id="ARBA00022679"/>
    </source>
</evidence>
<dbReference type="EMBL" id="QLLK01000013">
    <property type="protein sequence ID" value="RAI85590.1"/>
    <property type="molecule type" value="Genomic_DNA"/>
</dbReference>
<accession>A0A327P034</accession>
<keyword evidence="2" id="KW-0328">Glycosyltransferase</keyword>
<feature type="domain" description="Glycosyltransferase 2-like" evidence="4">
    <location>
        <begin position="3"/>
        <end position="116"/>
    </location>
</feature>
<proteinExistence type="inferred from homology"/>
<comment type="similarity">
    <text evidence="1">Belongs to the glycosyltransferase 2 family.</text>
</comment>
<protein>
    <submittedName>
        <fullName evidence="5">Glycosyl transferase family 2</fullName>
    </submittedName>
</protein>
<comment type="caution">
    <text evidence="5">The sequence shown here is derived from an EMBL/GenBank/DDBJ whole genome shotgun (WGS) entry which is preliminary data.</text>
</comment>
<name>A0A327P034_9BACT</name>
<dbReference type="Gene3D" id="3.90.550.10">
    <property type="entry name" value="Spore Coat Polysaccharide Biosynthesis Protein SpsA, Chain A"/>
    <property type="match status" value="1"/>
</dbReference>
<reference evidence="5 6" key="1">
    <citation type="submission" date="2018-06" db="EMBL/GenBank/DDBJ databases">
        <title>Genomic Encyclopedia of Archaeal and Bacterial Type Strains, Phase II (KMG-II): from individual species to whole genera.</title>
        <authorList>
            <person name="Goeker M."/>
        </authorList>
    </citation>
    <scope>NUCLEOTIDE SEQUENCE [LARGE SCALE GENOMIC DNA]</scope>
    <source>
        <strain evidence="5 6">DSM 23446</strain>
    </source>
</reference>
<dbReference type="Proteomes" id="UP000249610">
    <property type="component" value="Unassembled WGS sequence"/>
</dbReference>
<dbReference type="PANTHER" id="PTHR43685">
    <property type="entry name" value="GLYCOSYLTRANSFERASE"/>
    <property type="match status" value="1"/>
</dbReference>
<dbReference type="SUPFAM" id="SSF53448">
    <property type="entry name" value="Nucleotide-diphospho-sugar transferases"/>
    <property type="match status" value="1"/>
</dbReference>
<dbReference type="InterPro" id="IPR029044">
    <property type="entry name" value="Nucleotide-diphossugar_trans"/>
</dbReference>
<evidence type="ECO:0000256" key="2">
    <source>
        <dbReference type="ARBA" id="ARBA00022676"/>
    </source>
</evidence>
<organism evidence="5 6">
    <name type="scientific">Algoriphagus yeomjeoni</name>
    <dbReference type="NCBI Taxonomy" id="291403"/>
    <lineage>
        <taxon>Bacteria</taxon>
        <taxon>Pseudomonadati</taxon>
        <taxon>Bacteroidota</taxon>
        <taxon>Cytophagia</taxon>
        <taxon>Cytophagales</taxon>
        <taxon>Cyclobacteriaceae</taxon>
        <taxon>Algoriphagus</taxon>
    </lineage>
</organism>
<gene>
    <name evidence="5" type="ORF">LV83_03670</name>
</gene>
<sequence length="328" mass="38126">MVSVVLPVYNGASFISEAINSILNQTFKDFELLIINDGCTDESEKVIKDFNDPRIRYFSFKKNRGLVASLNFGLETAQGKYIARIDADDISAHNRIEEQVRFLENFPEYVFLGSSVELIPSGQMKHPPLIDQEIAIGLVFNNVFFHSTIMFRSELVNNHGLRYKDDYLGCEDYQLWTEVIRFGKARNLVIPGMKYRIHSNQVSKNKPDSLKDRLNQIRESYLINLGIGWNEKEFTAFNHFCNSEQMVKNEIYILINCLSDLNQKFSKKYAENSGQILEGIFTFLLMKLPQKKFMMSIVYNTFLNQMGIKNSRMRLKLIKQDVKYLLNK</sequence>
<dbReference type="InterPro" id="IPR001173">
    <property type="entry name" value="Glyco_trans_2-like"/>
</dbReference>
<dbReference type="InterPro" id="IPR050834">
    <property type="entry name" value="Glycosyltransf_2"/>
</dbReference>
<dbReference type="GO" id="GO:0016757">
    <property type="term" value="F:glycosyltransferase activity"/>
    <property type="evidence" value="ECO:0007669"/>
    <property type="project" value="UniProtKB-KW"/>
</dbReference>
<dbReference type="CDD" id="cd00761">
    <property type="entry name" value="Glyco_tranf_GTA_type"/>
    <property type="match status" value="1"/>
</dbReference>
<evidence type="ECO:0000259" key="4">
    <source>
        <dbReference type="Pfam" id="PF00535"/>
    </source>
</evidence>
<keyword evidence="6" id="KW-1185">Reference proteome</keyword>
<evidence type="ECO:0000256" key="1">
    <source>
        <dbReference type="ARBA" id="ARBA00006739"/>
    </source>
</evidence>